<dbReference type="RefSeq" id="WP_067788359.1">
    <property type="nucleotide sequence ID" value="NZ_CP016545.1"/>
</dbReference>
<dbReference type="InterPro" id="IPR006311">
    <property type="entry name" value="TAT_signal"/>
</dbReference>
<evidence type="ECO:0000313" key="1">
    <source>
        <dbReference type="EMBL" id="ANU08339.1"/>
    </source>
</evidence>
<dbReference type="PROSITE" id="PS51318">
    <property type="entry name" value="TAT"/>
    <property type="match status" value="1"/>
</dbReference>
<organism evidence="1 2">
    <name type="scientific">Paraurantiacibacter namhicola</name>
    <dbReference type="NCBI Taxonomy" id="645517"/>
    <lineage>
        <taxon>Bacteria</taxon>
        <taxon>Pseudomonadati</taxon>
        <taxon>Pseudomonadota</taxon>
        <taxon>Alphaproteobacteria</taxon>
        <taxon>Sphingomonadales</taxon>
        <taxon>Erythrobacteraceae</taxon>
        <taxon>Paraurantiacibacter</taxon>
    </lineage>
</organism>
<dbReference type="Pfam" id="PF13852">
    <property type="entry name" value="DUF4197"/>
    <property type="match status" value="1"/>
</dbReference>
<evidence type="ECO:0008006" key="3">
    <source>
        <dbReference type="Google" id="ProtNLM"/>
    </source>
</evidence>
<gene>
    <name evidence="1" type="ORF">A6F65_02052</name>
</gene>
<dbReference type="OrthoDB" id="9789685at2"/>
<reference evidence="1 2" key="1">
    <citation type="submission" date="2016-07" db="EMBL/GenBank/DDBJ databases">
        <title>Complete genome sequence of Altererythrobacter namhicola JCM 16345T, containing esterase-encoding genes.</title>
        <authorList>
            <person name="Cheng H."/>
            <person name="Wu Y.-H."/>
            <person name="Jian S.-L."/>
            <person name="Huo Y.-Y."/>
            <person name="Wang C.-S."/>
            <person name="Xu X.-W."/>
        </authorList>
    </citation>
    <scope>NUCLEOTIDE SEQUENCE [LARGE SCALE GENOMIC DNA]</scope>
    <source>
        <strain evidence="1 2">JCM 16345</strain>
    </source>
</reference>
<accession>A0A1C7DA21</accession>
<protein>
    <recommendedName>
        <fullName evidence="3">DUF4197 domain-containing protein</fullName>
    </recommendedName>
</protein>
<dbReference type="InterPro" id="IPR025245">
    <property type="entry name" value="DUF4197"/>
</dbReference>
<name>A0A1C7DA21_9SPHN</name>
<sequence length="236" mass="24183">MSQEILIGRRNFLRNTAGGALLGASAIALPGCAGLGGPLSFTDAIRRLLYLSSERAFARLVEPGGYWDGVVADVGLGNMLGLRGDILGSILTSAIFRDRLADAFSGFAAEAAYNVAPVVADTIRVIGLQNAIALVRGGPTAATGFLRENMGVSLVEAMVPELADAMRLSREPLVGQALSLISGLDVAGVADRFAGNIDTAIWTEMGVEEAAIRANPQATGDPTIIGVFGGAGLLGG</sequence>
<dbReference type="Proteomes" id="UP000092698">
    <property type="component" value="Chromosome"/>
</dbReference>
<dbReference type="EMBL" id="CP016545">
    <property type="protein sequence ID" value="ANU08339.1"/>
    <property type="molecule type" value="Genomic_DNA"/>
</dbReference>
<dbReference type="KEGG" id="anh:A6F65_02052"/>
<dbReference type="STRING" id="645517.A6F65_02052"/>
<proteinExistence type="predicted"/>
<evidence type="ECO:0000313" key="2">
    <source>
        <dbReference type="Proteomes" id="UP000092698"/>
    </source>
</evidence>
<dbReference type="AlphaFoldDB" id="A0A1C7DA21"/>
<keyword evidence="2" id="KW-1185">Reference proteome</keyword>